<keyword evidence="6" id="KW-1133">Transmembrane helix</keyword>
<proteinExistence type="inferred from homology"/>
<keyword evidence="6" id="KW-0472">Membrane</keyword>
<dbReference type="InterPro" id="IPR050490">
    <property type="entry name" value="Bact_solute-bd_prot1"/>
</dbReference>
<comment type="similarity">
    <text evidence="2">Belongs to the bacterial solute-binding protein 1 family.</text>
</comment>
<gene>
    <name evidence="7" type="ORF">O7A60_26110</name>
</gene>
<evidence type="ECO:0000313" key="8">
    <source>
        <dbReference type="Proteomes" id="UP001387293"/>
    </source>
</evidence>
<keyword evidence="8" id="KW-1185">Reference proteome</keyword>
<comment type="subcellular location">
    <subcellularLocation>
        <location evidence="1">Periplasm</location>
    </subcellularLocation>
</comment>
<dbReference type="InterPro" id="IPR006059">
    <property type="entry name" value="SBP"/>
</dbReference>
<accession>A0ABU8L2K0</accession>
<sequence>MSFRDHDKKTFVADTCNDFTANRMTKRDFMRKMALAGVGFSAFGSAMLGGGRSNRAGLGLGVEEARAQDTDMLKWLADVGKPYAGTKIRYTSEATPPTIVANQLVAGEFTKATGIEVEVEIVPLEQVLAKATQDVQGQLGTYDVYYLDQSWMATFAQDVIDPREYYGQNKELAMPNFDWDDFSKPLVDGIAMYNGKQCGIPFDIPIFILMYRKDLFDKHNIALPTDLDAYLKAVQALTEAEKGNGIFGTACQAKSGHYSLECDWTFALWGHGGSIFSKDKKFVGNDERGVAGLKFYQELVKNSPPSATTWTWDGQGQALTQGQAAMAITWGEDFPGFDANDSKVKGLFEALPAPKEVPGRRAVADCGFNEIPAVGHQGGSTISLSQYSKNKEAAWLFMQWVCSKDVMARVSTLGGGASPMRNSSFTDPRVKAKAVVGPGTTRHFDAIKYTIDNQMGSEPDMPIWADLSNNDIPVELGKLLTGQDYGGDAKACLDAIAGIVDGKVKDAGL</sequence>
<evidence type="ECO:0000256" key="4">
    <source>
        <dbReference type="ARBA" id="ARBA00022729"/>
    </source>
</evidence>
<evidence type="ECO:0000256" key="5">
    <source>
        <dbReference type="ARBA" id="ARBA00022764"/>
    </source>
</evidence>
<evidence type="ECO:0000256" key="2">
    <source>
        <dbReference type="ARBA" id="ARBA00008520"/>
    </source>
</evidence>
<organism evidence="7 8">
    <name type="scientific">Mesorhizobium salmacidum</name>
    <dbReference type="NCBI Taxonomy" id="3015171"/>
    <lineage>
        <taxon>Bacteria</taxon>
        <taxon>Pseudomonadati</taxon>
        <taxon>Pseudomonadota</taxon>
        <taxon>Alphaproteobacteria</taxon>
        <taxon>Hyphomicrobiales</taxon>
        <taxon>Phyllobacteriaceae</taxon>
        <taxon>Mesorhizobium</taxon>
    </lineage>
</organism>
<dbReference type="Proteomes" id="UP001387293">
    <property type="component" value="Unassembled WGS sequence"/>
</dbReference>
<evidence type="ECO:0000256" key="1">
    <source>
        <dbReference type="ARBA" id="ARBA00004418"/>
    </source>
</evidence>
<keyword evidence="6" id="KW-0812">Transmembrane</keyword>
<comment type="caution">
    <text evidence="7">The sequence shown here is derived from an EMBL/GenBank/DDBJ whole genome shotgun (WGS) entry which is preliminary data.</text>
</comment>
<keyword evidence="5" id="KW-0574">Periplasm</keyword>
<keyword evidence="4" id="KW-0732">Signal</keyword>
<dbReference type="PANTHER" id="PTHR43649:SF34">
    <property type="entry name" value="ABC TRANSPORTER PERIPLASMIC-BINDING PROTEIN YCJN-RELATED"/>
    <property type="match status" value="1"/>
</dbReference>
<protein>
    <submittedName>
        <fullName evidence="7">Extracellular solute-binding protein</fullName>
    </submittedName>
</protein>
<evidence type="ECO:0000256" key="6">
    <source>
        <dbReference type="SAM" id="Phobius"/>
    </source>
</evidence>
<dbReference type="RefSeq" id="WP_337108627.1">
    <property type="nucleotide sequence ID" value="NZ_JAPYKS010000024.1"/>
</dbReference>
<dbReference type="SUPFAM" id="SSF53850">
    <property type="entry name" value="Periplasmic binding protein-like II"/>
    <property type="match status" value="1"/>
</dbReference>
<dbReference type="EMBL" id="JAPYKS010000024">
    <property type="protein sequence ID" value="MEI9412206.1"/>
    <property type="molecule type" value="Genomic_DNA"/>
</dbReference>
<dbReference type="PANTHER" id="PTHR43649">
    <property type="entry name" value="ARABINOSE-BINDING PROTEIN-RELATED"/>
    <property type="match status" value="1"/>
</dbReference>
<keyword evidence="3" id="KW-0813">Transport</keyword>
<feature type="transmembrane region" description="Helical" evidence="6">
    <location>
        <begin position="33"/>
        <end position="51"/>
    </location>
</feature>
<evidence type="ECO:0000256" key="3">
    <source>
        <dbReference type="ARBA" id="ARBA00022448"/>
    </source>
</evidence>
<reference evidence="7 8" key="1">
    <citation type="submission" date="2022-12" db="EMBL/GenBank/DDBJ databases">
        <authorList>
            <person name="Muema E."/>
        </authorList>
    </citation>
    <scope>NUCLEOTIDE SEQUENCE [LARGE SCALE GENOMIC DNA]</scope>
    <source>
        <strain evidence="8">1326</strain>
    </source>
</reference>
<dbReference type="Gene3D" id="3.40.190.10">
    <property type="entry name" value="Periplasmic binding protein-like II"/>
    <property type="match status" value="2"/>
</dbReference>
<dbReference type="Pfam" id="PF01547">
    <property type="entry name" value="SBP_bac_1"/>
    <property type="match status" value="1"/>
</dbReference>
<evidence type="ECO:0000313" key="7">
    <source>
        <dbReference type="EMBL" id="MEI9412206.1"/>
    </source>
</evidence>
<name>A0ABU8L2K0_9HYPH</name>